<dbReference type="AlphaFoldDB" id="A0A5J6HCL7"/>
<dbReference type="SUPFAM" id="SSF56059">
    <property type="entry name" value="Glutathione synthetase ATP-binding domain-like"/>
    <property type="match status" value="1"/>
</dbReference>
<dbReference type="EMBL" id="CP023695">
    <property type="protein sequence ID" value="QEV17946.1"/>
    <property type="molecule type" value="Genomic_DNA"/>
</dbReference>
<dbReference type="PANTHER" id="PTHR39217:SF1">
    <property type="entry name" value="GLUTATHIONE SYNTHETASE"/>
    <property type="match status" value="1"/>
</dbReference>
<protein>
    <recommendedName>
        <fullName evidence="3">ATP-grasp domain-containing protein</fullName>
    </recommendedName>
</protein>
<accession>A0A5J6HCL7</accession>
<gene>
    <name evidence="1" type="ORF">CP975_10885</name>
</gene>
<dbReference type="RefSeq" id="WP_055528905.1">
    <property type="nucleotide sequence ID" value="NZ_CP023695.1"/>
</dbReference>
<dbReference type="KEGG" id="salw:CP975_10885"/>
<name>A0A5J6HCL7_STRAD</name>
<evidence type="ECO:0000313" key="1">
    <source>
        <dbReference type="EMBL" id="QEV17946.1"/>
    </source>
</evidence>
<proteinExistence type="predicted"/>
<dbReference type="PANTHER" id="PTHR39217">
    <property type="match status" value="1"/>
</dbReference>
<dbReference type="OrthoDB" id="3373978at2"/>
<evidence type="ECO:0000313" key="2">
    <source>
        <dbReference type="Proteomes" id="UP000326553"/>
    </source>
</evidence>
<evidence type="ECO:0008006" key="3">
    <source>
        <dbReference type="Google" id="ProtNLM"/>
    </source>
</evidence>
<organism evidence="1 2">
    <name type="scientific">Streptomyces alboniger</name>
    <dbReference type="NCBI Taxonomy" id="132473"/>
    <lineage>
        <taxon>Bacteria</taxon>
        <taxon>Bacillati</taxon>
        <taxon>Actinomycetota</taxon>
        <taxon>Actinomycetes</taxon>
        <taxon>Kitasatosporales</taxon>
        <taxon>Streptomycetaceae</taxon>
        <taxon>Streptomyces</taxon>
        <taxon>Streptomyces aurantiacus group</taxon>
    </lineage>
</organism>
<reference evidence="1 2" key="1">
    <citation type="submission" date="2017-09" db="EMBL/GenBank/DDBJ databases">
        <authorList>
            <person name="Lee N."/>
            <person name="Cho B.-K."/>
        </authorList>
    </citation>
    <scope>NUCLEOTIDE SEQUENCE [LARGE SCALE GENOMIC DNA]</scope>
    <source>
        <strain evidence="1 2">ATCC 12461</strain>
    </source>
</reference>
<keyword evidence="2" id="KW-1185">Reference proteome</keyword>
<sequence length="292" mass="32114">MLSPRIALVTRRPQPEYDHDLPVLARALGAAGADVHVVGWDDRDVDWAGFDLAVIRSTWDYSWRTVEYVAWAERCARLTRLANPADVVRWNTDKRYLGELAAAGVPTVPTSYCPPGTSPELPYAESEFVVKPSSGAGARYAARYRADERTAALAQIERMHEEGFTAMVQPYLRHIDVTGERALVYFGGQFLHAVQKGAVLEPGTAYDAVKMPHPDLRPWRPTEAELDVAERALAAIPGSPELLYARVDLVDGPEGGPLVMELELVEPNLFFAVHPGSDSLSRVTELILKAAA</sequence>
<dbReference type="Proteomes" id="UP000326553">
    <property type="component" value="Chromosome"/>
</dbReference>
<dbReference type="InterPro" id="IPR053191">
    <property type="entry name" value="DcsG_Biosynth_Enzyme"/>
</dbReference>